<evidence type="ECO:0000313" key="5">
    <source>
        <dbReference type="EMBL" id="KAK1400673.1"/>
    </source>
</evidence>
<evidence type="ECO:0008006" key="7">
    <source>
        <dbReference type="Google" id="ProtNLM"/>
    </source>
</evidence>
<reference evidence="5" key="1">
    <citation type="submission" date="2023-02" db="EMBL/GenBank/DDBJ databases">
        <title>Genome of toxic invasive species Heracleum sosnowskyi carries increased number of genes despite the absence of recent whole-genome duplications.</title>
        <authorList>
            <person name="Schelkunov M."/>
            <person name="Shtratnikova V."/>
            <person name="Makarenko M."/>
            <person name="Klepikova A."/>
            <person name="Omelchenko D."/>
            <person name="Novikova G."/>
            <person name="Obukhova E."/>
            <person name="Bogdanov V."/>
            <person name="Penin A."/>
            <person name="Logacheva M."/>
        </authorList>
    </citation>
    <scope>NUCLEOTIDE SEQUENCE</scope>
    <source>
        <strain evidence="5">Hsosn_3</strain>
        <tissue evidence="5">Leaf</tissue>
    </source>
</reference>
<sequence>MGIGRIFPVFVILSAIIAVGDGELHAPQKASECSMFKLHASCSAALYHPLKPSYTCCREVRQQHRCLCLYLSFMHSPFSPLAVNSGSEDNPHCLAATSRRVTSLRAASPRVTSPRAATPSAASPRGYRPRPKPTLRNHHLSATKIQAAYRGYVARRSFRALRGLVLIPIAKPTGYTGADPYKIV</sequence>
<dbReference type="PANTHER" id="PTHR32295:SF113">
    <property type="entry name" value="PROTEIN IQ-DOMAIN 14"/>
    <property type="match status" value="1"/>
</dbReference>
<protein>
    <recommendedName>
        <fullName evidence="7">Bifunctional inhibitor/plant lipid transfer protein/seed storage helical domain-containing protein</fullName>
    </recommendedName>
</protein>
<organism evidence="5 6">
    <name type="scientific">Heracleum sosnowskyi</name>
    <dbReference type="NCBI Taxonomy" id="360622"/>
    <lineage>
        <taxon>Eukaryota</taxon>
        <taxon>Viridiplantae</taxon>
        <taxon>Streptophyta</taxon>
        <taxon>Embryophyta</taxon>
        <taxon>Tracheophyta</taxon>
        <taxon>Spermatophyta</taxon>
        <taxon>Magnoliopsida</taxon>
        <taxon>eudicotyledons</taxon>
        <taxon>Gunneridae</taxon>
        <taxon>Pentapetalae</taxon>
        <taxon>asterids</taxon>
        <taxon>campanulids</taxon>
        <taxon>Apiales</taxon>
        <taxon>Apiaceae</taxon>
        <taxon>Apioideae</taxon>
        <taxon>apioid superclade</taxon>
        <taxon>Tordylieae</taxon>
        <taxon>Tordyliinae</taxon>
        <taxon>Heracleum</taxon>
    </lineage>
</organism>
<comment type="similarity">
    <text evidence="2">Belongs to the IQD family.</text>
</comment>
<dbReference type="AlphaFoldDB" id="A0AAD8JB61"/>
<evidence type="ECO:0000256" key="4">
    <source>
        <dbReference type="SAM" id="SignalP"/>
    </source>
</evidence>
<keyword evidence="6" id="KW-1185">Reference proteome</keyword>
<dbReference type="PANTHER" id="PTHR32295">
    <property type="entry name" value="IQ-DOMAIN 5-RELATED"/>
    <property type="match status" value="1"/>
</dbReference>
<feature type="compositionally biased region" description="Basic residues" evidence="3">
    <location>
        <begin position="127"/>
        <end position="137"/>
    </location>
</feature>
<dbReference type="PROSITE" id="PS50096">
    <property type="entry name" value="IQ"/>
    <property type="match status" value="1"/>
</dbReference>
<feature type="compositionally biased region" description="Low complexity" evidence="3">
    <location>
        <begin position="112"/>
        <end position="125"/>
    </location>
</feature>
<dbReference type="CDD" id="cd23767">
    <property type="entry name" value="IQCD"/>
    <property type="match status" value="1"/>
</dbReference>
<evidence type="ECO:0000256" key="3">
    <source>
        <dbReference type="SAM" id="MobiDB-lite"/>
    </source>
</evidence>
<gene>
    <name evidence="5" type="ORF">POM88_000278</name>
</gene>
<comment type="caution">
    <text evidence="5">The sequence shown here is derived from an EMBL/GenBank/DDBJ whole genome shotgun (WGS) entry which is preliminary data.</text>
</comment>
<keyword evidence="1" id="KW-0112">Calmodulin-binding</keyword>
<reference evidence="5" key="2">
    <citation type="submission" date="2023-05" db="EMBL/GenBank/DDBJ databases">
        <authorList>
            <person name="Schelkunov M.I."/>
        </authorList>
    </citation>
    <scope>NUCLEOTIDE SEQUENCE</scope>
    <source>
        <strain evidence="5">Hsosn_3</strain>
        <tissue evidence="5">Leaf</tissue>
    </source>
</reference>
<accession>A0AAD8JB61</accession>
<dbReference type="Gene3D" id="1.20.5.190">
    <property type="match status" value="1"/>
</dbReference>
<dbReference type="SUPFAM" id="SSF47699">
    <property type="entry name" value="Bifunctional inhibitor/lipid-transfer protein/seed storage 2S albumin"/>
    <property type="match status" value="1"/>
</dbReference>
<evidence type="ECO:0000256" key="2">
    <source>
        <dbReference type="ARBA" id="ARBA00024341"/>
    </source>
</evidence>
<dbReference type="InterPro" id="IPR036312">
    <property type="entry name" value="Bifun_inhib/LTP/seed_sf"/>
</dbReference>
<feature type="chain" id="PRO_5041951788" description="Bifunctional inhibitor/plant lipid transfer protein/seed storage helical domain-containing protein" evidence="4">
    <location>
        <begin position="23"/>
        <end position="184"/>
    </location>
</feature>
<name>A0AAD8JB61_9APIA</name>
<keyword evidence="4" id="KW-0732">Signal</keyword>
<feature type="signal peptide" evidence="4">
    <location>
        <begin position="1"/>
        <end position="22"/>
    </location>
</feature>
<evidence type="ECO:0000313" key="6">
    <source>
        <dbReference type="Proteomes" id="UP001237642"/>
    </source>
</evidence>
<feature type="region of interest" description="Disordered" evidence="3">
    <location>
        <begin position="104"/>
        <end position="137"/>
    </location>
</feature>
<dbReference type="Pfam" id="PF00612">
    <property type="entry name" value="IQ"/>
    <property type="match status" value="1"/>
</dbReference>
<evidence type="ECO:0000256" key="1">
    <source>
        <dbReference type="ARBA" id="ARBA00022860"/>
    </source>
</evidence>
<dbReference type="GO" id="GO:0005516">
    <property type="term" value="F:calmodulin binding"/>
    <property type="evidence" value="ECO:0007669"/>
    <property type="project" value="UniProtKB-KW"/>
</dbReference>
<proteinExistence type="inferred from homology"/>
<dbReference type="InterPro" id="IPR000048">
    <property type="entry name" value="IQ_motif_EF-hand-BS"/>
</dbReference>
<dbReference type="Gene3D" id="1.10.110.10">
    <property type="entry name" value="Plant lipid-transfer and hydrophobic proteins"/>
    <property type="match status" value="1"/>
</dbReference>
<dbReference type="Proteomes" id="UP001237642">
    <property type="component" value="Unassembled WGS sequence"/>
</dbReference>
<dbReference type="EMBL" id="JAUIZM010000001">
    <property type="protein sequence ID" value="KAK1400673.1"/>
    <property type="molecule type" value="Genomic_DNA"/>
</dbReference>
<dbReference type="SMART" id="SM00015">
    <property type="entry name" value="IQ"/>
    <property type="match status" value="1"/>
</dbReference>